<proteinExistence type="predicted"/>
<organism evidence="1 2">
    <name type="scientific">Strongyloides venezuelensis</name>
    <name type="common">Threadworm</name>
    <dbReference type="NCBI Taxonomy" id="75913"/>
    <lineage>
        <taxon>Eukaryota</taxon>
        <taxon>Metazoa</taxon>
        <taxon>Ecdysozoa</taxon>
        <taxon>Nematoda</taxon>
        <taxon>Chromadorea</taxon>
        <taxon>Rhabditida</taxon>
        <taxon>Tylenchina</taxon>
        <taxon>Panagrolaimomorpha</taxon>
        <taxon>Strongyloidoidea</taxon>
        <taxon>Strongyloididae</taxon>
        <taxon>Strongyloides</taxon>
    </lineage>
</organism>
<dbReference type="Proteomes" id="UP000035680">
    <property type="component" value="Unassembled WGS sequence"/>
</dbReference>
<reference evidence="1" key="1">
    <citation type="submission" date="2014-07" db="EMBL/GenBank/DDBJ databases">
        <authorList>
            <person name="Martin A.A"/>
            <person name="De Silva N."/>
        </authorList>
    </citation>
    <scope>NUCLEOTIDE SEQUENCE</scope>
</reference>
<protein>
    <submittedName>
        <fullName evidence="2">Transposase</fullName>
    </submittedName>
</protein>
<evidence type="ECO:0000313" key="2">
    <source>
        <dbReference type="WBParaSite" id="SVE_1997800.1"/>
    </source>
</evidence>
<accession>A0A0K0G5G1</accession>
<keyword evidence="1" id="KW-1185">Reference proteome</keyword>
<name>A0A0K0G5G1_STRVS</name>
<reference evidence="2" key="2">
    <citation type="submission" date="2015-08" db="UniProtKB">
        <authorList>
            <consortium name="WormBaseParasite"/>
        </authorList>
    </citation>
    <scope>IDENTIFICATION</scope>
</reference>
<evidence type="ECO:0000313" key="1">
    <source>
        <dbReference type="Proteomes" id="UP000035680"/>
    </source>
</evidence>
<dbReference type="WBParaSite" id="SVE_1997800.1">
    <property type="protein sequence ID" value="SVE_1997800.1"/>
    <property type="gene ID" value="SVE_1997800"/>
</dbReference>
<sequence>MRQIGIDIASAKLKNISNKATRTPTSPNDVNFSMVSGVRINKALILIHHNHTQSPIRKIPKFHILRHFTDC</sequence>
<dbReference type="AlphaFoldDB" id="A0A0K0G5G1"/>